<evidence type="ECO:0008006" key="4">
    <source>
        <dbReference type="Google" id="ProtNLM"/>
    </source>
</evidence>
<dbReference type="EMBL" id="SSWH01000002">
    <property type="protein sequence ID" value="THJ67979.1"/>
    <property type="molecule type" value="Genomic_DNA"/>
</dbReference>
<evidence type="ECO:0000256" key="1">
    <source>
        <dbReference type="SAM" id="SignalP"/>
    </source>
</evidence>
<feature type="signal peptide" evidence="1">
    <location>
        <begin position="1"/>
        <end position="24"/>
    </location>
</feature>
<accession>A0A4V6S879</accession>
<keyword evidence="3" id="KW-1185">Reference proteome</keyword>
<dbReference type="RefSeq" id="WP_136453176.1">
    <property type="nucleotide sequence ID" value="NZ_SSWH01000002.1"/>
</dbReference>
<evidence type="ECO:0000313" key="2">
    <source>
        <dbReference type="EMBL" id="THJ67979.1"/>
    </source>
</evidence>
<feature type="chain" id="PRO_5039004990" description="Lipoprotein" evidence="1">
    <location>
        <begin position="25"/>
        <end position="147"/>
    </location>
</feature>
<keyword evidence="1" id="KW-0732">Signal</keyword>
<protein>
    <recommendedName>
        <fullName evidence="4">Lipoprotein</fullName>
    </recommendedName>
</protein>
<name>A0A4V6S879_9MICC</name>
<dbReference type="OrthoDB" id="4938962at2"/>
<dbReference type="AlphaFoldDB" id="A0A4V6S879"/>
<comment type="caution">
    <text evidence="2">The sequence shown here is derived from an EMBL/GenBank/DDBJ whole genome shotgun (WGS) entry which is preliminary data.</text>
</comment>
<sequence>MRRLPFCGLVAGACALVLGLSGCAGGPVIDVLDEEQTDQDVLTIQTDLDGIDLASTRFLAERDGVEYFAARPEADSGAAGSVCLLVQEGIGVGLECGPLEAGTAGPTIRDSRVTAVLLPDQIDRNDLADQGFELLHPNLAIRPADAE</sequence>
<evidence type="ECO:0000313" key="3">
    <source>
        <dbReference type="Proteomes" id="UP000305233"/>
    </source>
</evidence>
<dbReference type="PROSITE" id="PS51257">
    <property type="entry name" value="PROKAR_LIPOPROTEIN"/>
    <property type="match status" value="1"/>
</dbReference>
<dbReference type="Proteomes" id="UP000305233">
    <property type="component" value="Unassembled WGS sequence"/>
</dbReference>
<proteinExistence type="predicted"/>
<reference evidence="2 3" key="1">
    <citation type="submission" date="2019-04" db="EMBL/GenBank/DDBJ databases">
        <authorList>
            <person name="Liu Q."/>
            <person name="Xin Y.-H."/>
        </authorList>
    </citation>
    <scope>NUCLEOTIDE SEQUENCE [LARGE SCALE GENOMIC DNA]</scope>
    <source>
        <strain evidence="2 3">AM23</strain>
    </source>
</reference>
<organism evidence="2 3">
    <name type="scientific">Arthrobacter echini</name>
    <dbReference type="NCBI Taxonomy" id="1529066"/>
    <lineage>
        <taxon>Bacteria</taxon>
        <taxon>Bacillati</taxon>
        <taxon>Actinomycetota</taxon>
        <taxon>Actinomycetes</taxon>
        <taxon>Micrococcales</taxon>
        <taxon>Micrococcaceae</taxon>
        <taxon>Arthrobacter</taxon>
    </lineage>
</organism>
<gene>
    <name evidence="2" type="ORF">E8P82_03930</name>
</gene>